<name>A0A174HBY4_9FIRM</name>
<evidence type="ECO:0000313" key="2">
    <source>
        <dbReference type="Proteomes" id="UP000095645"/>
    </source>
</evidence>
<evidence type="ECO:0000313" key="1">
    <source>
        <dbReference type="EMBL" id="CUO72354.1"/>
    </source>
</evidence>
<organism evidence="1 2">
    <name type="scientific">Blautia obeum</name>
    <dbReference type="NCBI Taxonomy" id="40520"/>
    <lineage>
        <taxon>Bacteria</taxon>
        <taxon>Bacillati</taxon>
        <taxon>Bacillota</taxon>
        <taxon>Clostridia</taxon>
        <taxon>Lachnospirales</taxon>
        <taxon>Lachnospiraceae</taxon>
        <taxon>Blautia</taxon>
    </lineage>
</organism>
<accession>A0A174HBY4</accession>
<dbReference type="RefSeq" id="WP_055058994.1">
    <property type="nucleotide sequence ID" value="NZ_CYZP01000064.1"/>
</dbReference>
<protein>
    <submittedName>
        <fullName evidence="1">Uncharacterized protein</fullName>
    </submittedName>
</protein>
<gene>
    <name evidence="1" type="ORF">ERS852476_03733</name>
</gene>
<dbReference type="Proteomes" id="UP000095645">
    <property type="component" value="Unassembled WGS sequence"/>
</dbReference>
<dbReference type="EMBL" id="CYZP01000064">
    <property type="protein sequence ID" value="CUO72354.1"/>
    <property type="molecule type" value="Genomic_DNA"/>
</dbReference>
<reference evidence="1 2" key="1">
    <citation type="submission" date="2015-09" db="EMBL/GenBank/DDBJ databases">
        <authorList>
            <consortium name="Pathogen Informatics"/>
        </authorList>
    </citation>
    <scope>NUCLEOTIDE SEQUENCE [LARGE SCALE GENOMIC DNA]</scope>
    <source>
        <strain evidence="1 2">2789STDY5834861</strain>
    </source>
</reference>
<dbReference type="AlphaFoldDB" id="A0A174HBY4"/>
<proteinExistence type="predicted"/>
<sequence>MGSIFSELFNNWVNAFEQEEGKKKPIHFPNAKENYRETAKYQMMDYIKKVDAAKKRGKEYCDLVSSEPYPMRQEHIDYFLKKGYDIYWSVLDLETGPAYYYKAVWTEDAEGKLKEGF</sequence>